<dbReference type="InParanoid" id="A0A061A9Q5"/>
<accession>A0A061A9Q5</accession>
<dbReference type="STRING" id="35623.Aocu_05620"/>
<protein>
    <submittedName>
        <fullName evidence="2">Putative exonuclease SbcCD, C subunit</fullName>
    </submittedName>
</protein>
<dbReference type="PANTHER" id="PTHR32182">
    <property type="entry name" value="DNA REPLICATION AND REPAIR PROTEIN RECF"/>
    <property type="match status" value="1"/>
</dbReference>
<keyword evidence="2" id="KW-0540">Nuclease</keyword>
<dbReference type="OrthoDB" id="174137at2"/>
<dbReference type="Gene3D" id="3.40.50.300">
    <property type="entry name" value="P-loop containing nucleotide triphosphate hydrolases"/>
    <property type="match status" value="2"/>
</dbReference>
<dbReference type="PATRIC" id="fig|35623.3.peg.563"/>
<dbReference type="GO" id="GO:0000731">
    <property type="term" value="P:DNA synthesis involved in DNA repair"/>
    <property type="evidence" value="ECO:0007669"/>
    <property type="project" value="TreeGrafter"/>
</dbReference>
<feature type="coiled-coil region" evidence="1">
    <location>
        <begin position="278"/>
        <end position="349"/>
    </location>
</feature>
<dbReference type="RefSeq" id="WP_045749161.1">
    <property type="nucleotide sequence ID" value="NZ_FUZK01000003.1"/>
</dbReference>
<dbReference type="Proteomes" id="UP000032434">
    <property type="component" value="Chromosome 1"/>
</dbReference>
<feature type="coiled-coil region" evidence="1">
    <location>
        <begin position="417"/>
        <end position="444"/>
    </location>
</feature>
<dbReference type="HOGENOM" id="CLU_009040_1_0_14"/>
<keyword evidence="2" id="KW-0378">Hydrolase</keyword>
<keyword evidence="3" id="KW-1185">Reference proteome</keyword>
<dbReference type="GO" id="GO:0004527">
    <property type="term" value="F:exonuclease activity"/>
    <property type="evidence" value="ECO:0007669"/>
    <property type="project" value="UniProtKB-KW"/>
</dbReference>
<dbReference type="AlphaFoldDB" id="A0A061A9Q5"/>
<organism evidence="2 3">
    <name type="scientific">Acholeplasma oculi</name>
    <dbReference type="NCBI Taxonomy" id="35623"/>
    <lineage>
        <taxon>Bacteria</taxon>
        <taxon>Bacillati</taxon>
        <taxon>Mycoplasmatota</taxon>
        <taxon>Mollicutes</taxon>
        <taxon>Acholeplasmatales</taxon>
        <taxon>Acholeplasmataceae</taxon>
        <taxon>Acholeplasma</taxon>
    </lineage>
</organism>
<dbReference type="GO" id="GO:0006302">
    <property type="term" value="P:double-strand break repair"/>
    <property type="evidence" value="ECO:0007669"/>
    <property type="project" value="TreeGrafter"/>
</dbReference>
<evidence type="ECO:0000313" key="2">
    <source>
        <dbReference type="EMBL" id="CDR30635.1"/>
    </source>
</evidence>
<feature type="coiled-coil region" evidence="1">
    <location>
        <begin position="670"/>
        <end position="755"/>
    </location>
</feature>
<evidence type="ECO:0000256" key="1">
    <source>
        <dbReference type="SAM" id="Coils"/>
    </source>
</evidence>
<keyword evidence="1" id="KW-0175">Coiled coil</keyword>
<dbReference type="EMBL" id="LK028559">
    <property type="protein sequence ID" value="CDR30635.1"/>
    <property type="molecule type" value="Genomic_DNA"/>
</dbReference>
<gene>
    <name evidence="2" type="primary">sbcC</name>
    <name evidence="2" type="ORF">Aocu_05620</name>
</gene>
<reference evidence="3" key="1">
    <citation type="submission" date="2014-05" db="EMBL/GenBank/DDBJ databases">
        <authorList>
            <person name="Kube M."/>
        </authorList>
    </citation>
    <scope>NUCLEOTIDE SEQUENCE [LARGE SCALE GENOMIC DNA]</scope>
</reference>
<proteinExistence type="predicted"/>
<dbReference type="SUPFAM" id="SSF52540">
    <property type="entry name" value="P-loop containing nucleoside triphosphate hydrolases"/>
    <property type="match status" value="2"/>
</dbReference>
<evidence type="ECO:0000313" key="3">
    <source>
        <dbReference type="Proteomes" id="UP000032434"/>
    </source>
</evidence>
<dbReference type="Pfam" id="PF13555">
    <property type="entry name" value="AAA_29"/>
    <property type="match status" value="1"/>
</dbReference>
<dbReference type="KEGG" id="aoc:Aocu_05620"/>
<dbReference type="Pfam" id="PF13558">
    <property type="entry name" value="SbcC_Walker_B"/>
    <property type="match status" value="1"/>
</dbReference>
<dbReference type="PANTHER" id="PTHR32182:SF0">
    <property type="entry name" value="DNA REPLICATION AND REPAIR PROTEIN RECF"/>
    <property type="match status" value="1"/>
</dbReference>
<keyword evidence="2" id="KW-0269">Exonuclease</keyword>
<sequence>MKKLTKIKLVNWHLFSDQTIKIDGNTLISGENGSGKSTLLDALQYLLVGGKSGAKFNIAATDEAKRTLEGYIRGRIGAENKEFIRPNDVVTHVALEFYDEQSDEFGIIGSLLELPKLGTLKERFYILNNVNIHDGIFMEKNLPRDYRSMKAYLKSLQIEFNPFNSQKEYRDALAKYFGIDAKKYSKILPKALAFRPIDLQTFVFEFLLDDEPIDIQSLKNNVTQLKRVEGQIRLDREKLERLDKITTLGESLNQNLEQITINKLIDQMAFIEKRENFLNNSEDLLDKVNAKYEVLKRKKEELDHQIETNDEAILELESSKMGDDVTRTLSNLQEQLKKKGDQYEEQKQIVLDLQESLNRELDLFKDFVQLNPNTNISGFIKYYGSHEENSNVLELSSYLEGATSALSGYQQALSIERSNLEKDRSEILNNLRIAEARLNALKKNVKTYPRNVQQLIEAINSDLSNYYKKEVRVRPFSDLIEVKDESWRNALEGYLNNQRFDLIVDPLYFNDALEVYDRVKTELSIYGVGLVNTSKIGEYNSHLPNSLASKITTDHPYAKNYANMIMGHVVTVENLNELKNYSRAITKSCMTYSNHTARQINPRTYDTPYIGQQATQIQVEMDMNLVKDLTKDLQRITDLLEKNQKSFRILQQSKLQHIQSSNQIRYFETIKQTRKEFIDLENKVHNLAKNPKITELDAQLQDEKNKKRQLRLDYERLSDQMADCRSEKTRILETIDEARNVLSEYIEEQKDWSKKYPTLLPVASIQFKALKEKYSDNYDLISRDLAQSSVTIQSQNARAENEVINLMRQYIMQYHFGAAPDLSELIEFEKEAVLIRDNNLLKYEQEAIDLRRSSEIGFREEFVGKLRASIEAAQIQIEELNLALTGKKFGTDSYQLITRPAENPEFKTYYDIIMSSEAVYNHTLFTENLTKKHEVVLMELFNKIASFEPENDKFALQFLDYRYYMSYDIEVTSENGNKSYFSKVSREKSGGETQVPFYIVIAASFQQLLTKNKRIDSGCMVLFDEAFNNMDESRIDAMMKFYNSLSIQLFIAVPPQRVSNIINYVTTSLAIVKDNDFAIVESFKREVM</sequence>
<name>A0A061A9Q5_9MOLU</name>
<dbReference type="InterPro" id="IPR027417">
    <property type="entry name" value="P-loop_NTPase"/>
</dbReference>